<evidence type="ECO:0000256" key="1">
    <source>
        <dbReference type="SAM" id="MobiDB-lite"/>
    </source>
</evidence>
<sequence length="587" mass="65678">MVAILEKGEHSVDFHPIVDFVEASPPRIVPLFDTMLVQQGEGSGIPTEPHHTPSPEAHSTSHTTHSSSTLPPVTTASILTITPSETTPISQGEACPIDSGFEADQDRETIAMTSTLPHDSAPRVTSPVAVEGSMQQSLNELTAFCTSLQRQHSELISKFEAHELEINMLKVRVKLLEDREGLVGERSGDDAPIKRRNLDEEEAAAERVSDNTEEMAIVLTSMDAATVLASGVAEVPTGSGSIPTVGPPAAEVPTGSDVVPTASLVFTTATVVARYLGEKMAREDQRLSKHVARDAEIKRIHAEEELQSIIYGLDRSNETVTKYQQECQQFASELPLERRIELISDFVRYQDNYAKVHKYHSQQRKPWSKKQKRDYYMAVIRSNLGWKVKDFRGMTFEEIEAKFTTESEKKLKTSDEVLEEVKSPDEVPKEKVKEMMQLVPIEEVYVESLQVKHPIIDWKHMDREDLNQLWALVKEPLSNRQPTSDKEMELWVELKRNKMHKAFLLPVIEFPLAEEVPTASEESCHCQKKREATAVKIALLSKSRRNCQSKSNDSYAKLVPHVTPCILGITVIVTSCTRTPCPIKGVL</sequence>
<protein>
    <submittedName>
        <fullName evidence="2">Uncharacterized protein</fullName>
    </submittedName>
</protein>
<comment type="caution">
    <text evidence="2">The sequence shown here is derived from an EMBL/GenBank/DDBJ whole genome shotgun (WGS) entry which is preliminary data.</text>
</comment>
<dbReference type="EMBL" id="BKCJ010000409">
    <property type="protein sequence ID" value="GEU32926.1"/>
    <property type="molecule type" value="Genomic_DNA"/>
</dbReference>
<gene>
    <name evidence="2" type="ORF">Tci_004904</name>
</gene>
<reference evidence="2" key="1">
    <citation type="journal article" date="2019" name="Sci. Rep.">
        <title>Draft genome of Tanacetum cinerariifolium, the natural source of mosquito coil.</title>
        <authorList>
            <person name="Yamashiro T."/>
            <person name="Shiraishi A."/>
            <person name="Satake H."/>
            <person name="Nakayama K."/>
        </authorList>
    </citation>
    <scope>NUCLEOTIDE SEQUENCE</scope>
</reference>
<accession>A0A6L2J7V0</accession>
<evidence type="ECO:0000313" key="2">
    <source>
        <dbReference type="EMBL" id="GEU32926.1"/>
    </source>
</evidence>
<organism evidence="2">
    <name type="scientific">Tanacetum cinerariifolium</name>
    <name type="common">Dalmatian daisy</name>
    <name type="synonym">Chrysanthemum cinerariifolium</name>
    <dbReference type="NCBI Taxonomy" id="118510"/>
    <lineage>
        <taxon>Eukaryota</taxon>
        <taxon>Viridiplantae</taxon>
        <taxon>Streptophyta</taxon>
        <taxon>Embryophyta</taxon>
        <taxon>Tracheophyta</taxon>
        <taxon>Spermatophyta</taxon>
        <taxon>Magnoliopsida</taxon>
        <taxon>eudicotyledons</taxon>
        <taxon>Gunneridae</taxon>
        <taxon>Pentapetalae</taxon>
        <taxon>asterids</taxon>
        <taxon>campanulids</taxon>
        <taxon>Asterales</taxon>
        <taxon>Asteraceae</taxon>
        <taxon>Asteroideae</taxon>
        <taxon>Anthemideae</taxon>
        <taxon>Anthemidinae</taxon>
        <taxon>Tanacetum</taxon>
    </lineage>
</organism>
<proteinExistence type="predicted"/>
<feature type="region of interest" description="Disordered" evidence="1">
    <location>
        <begin position="40"/>
        <end position="72"/>
    </location>
</feature>
<feature type="compositionally biased region" description="Low complexity" evidence="1">
    <location>
        <begin position="54"/>
        <end position="72"/>
    </location>
</feature>
<dbReference type="AlphaFoldDB" id="A0A6L2J7V0"/>
<name>A0A6L2J7V0_TANCI</name>